<dbReference type="PROSITE" id="PS50076">
    <property type="entry name" value="DNAJ_2"/>
    <property type="match status" value="1"/>
</dbReference>
<dbReference type="GO" id="GO:0051087">
    <property type="term" value="F:protein-folding chaperone binding"/>
    <property type="evidence" value="ECO:0007669"/>
    <property type="project" value="TreeGrafter"/>
</dbReference>
<dbReference type="InterPro" id="IPR001623">
    <property type="entry name" value="DnaJ_domain"/>
</dbReference>
<dbReference type="PRINTS" id="PR00625">
    <property type="entry name" value="JDOMAIN"/>
</dbReference>
<accession>A0A1V0SBF8</accession>
<dbReference type="Gene3D" id="2.60.260.20">
    <property type="entry name" value="Urease metallochaperone UreE, N-terminal domain"/>
    <property type="match status" value="1"/>
</dbReference>
<proteinExistence type="predicted"/>
<organism evidence="3">
    <name type="scientific">Catovirus CTV1</name>
    <dbReference type="NCBI Taxonomy" id="1977631"/>
    <lineage>
        <taxon>Viruses</taxon>
        <taxon>Varidnaviria</taxon>
        <taxon>Bamfordvirae</taxon>
        <taxon>Nucleocytoviricota</taxon>
        <taxon>Megaviricetes</taxon>
        <taxon>Imitervirales</taxon>
        <taxon>Mimiviridae</taxon>
        <taxon>Klosneuvirinae</taxon>
        <taxon>Catovirus</taxon>
    </lineage>
</organism>
<dbReference type="GO" id="GO:0006457">
    <property type="term" value="P:protein folding"/>
    <property type="evidence" value="ECO:0007669"/>
    <property type="project" value="InterPro"/>
</dbReference>
<sequence length="307" mass="36297">MNPYYILNVNPGCSKDELRKAYLKLVLKYHPDRTNDPSAEEKIKEIYTAYELLKTDEFRQKYDNMENESKFEYYNEFRKYCNKKYPSLSKVIENIIQIFYEDGEEFKKDFNNFDFEKIYNTVTNKIPDLMANFDVPNNFEKEQSHELNIYGTIRSTLKNRYLNKYEKISVNRITKDPKILFIPLRESKVIFQNEGETYKCNHGDIVIDIIVEDVDGYTIIDNNLYTNVYITLYEYLYGGDLNFSHVDGEILNIGFKSMINDIPIITITDKGLPYCDDNNNILRGNLIVKLLIKDIDQISSKIKTIYD</sequence>
<dbReference type="InterPro" id="IPR008971">
    <property type="entry name" value="HSP40/DnaJ_pept-bd"/>
</dbReference>
<dbReference type="SMART" id="SM00271">
    <property type="entry name" value="DnaJ"/>
    <property type="match status" value="1"/>
</dbReference>
<evidence type="ECO:0000259" key="2">
    <source>
        <dbReference type="PROSITE" id="PS50076"/>
    </source>
</evidence>
<reference evidence="3" key="1">
    <citation type="journal article" date="2017" name="Science">
        <title>Giant viruses with an expanded complement of translation system components.</title>
        <authorList>
            <person name="Schulz F."/>
            <person name="Yutin N."/>
            <person name="Ivanova N.N."/>
            <person name="Ortega D.R."/>
            <person name="Lee T.K."/>
            <person name="Vierheilig J."/>
            <person name="Daims H."/>
            <person name="Horn M."/>
            <person name="Wagner M."/>
            <person name="Jensen G.J."/>
            <person name="Kyrpides N.C."/>
            <person name="Koonin E.V."/>
            <person name="Woyke T."/>
        </authorList>
    </citation>
    <scope>NUCLEOTIDE SEQUENCE</scope>
    <source>
        <strain evidence="3">CTV1</strain>
    </source>
</reference>
<dbReference type="SUPFAM" id="SSF46565">
    <property type="entry name" value="Chaperone J-domain"/>
    <property type="match status" value="1"/>
</dbReference>
<evidence type="ECO:0000256" key="1">
    <source>
        <dbReference type="ARBA" id="ARBA00023186"/>
    </source>
</evidence>
<dbReference type="InterPro" id="IPR051339">
    <property type="entry name" value="DnaJ_subfamily_B"/>
</dbReference>
<dbReference type="PANTHER" id="PTHR24078">
    <property type="entry name" value="DNAJ HOMOLOG SUBFAMILY C MEMBER"/>
    <property type="match status" value="1"/>
</dbReference>
<dbReference type="Gene3D" id="1.10.287.110">
    <property type="entry name" value="DnaJ domain"/>
    <property type="match status" value="1"/>
</dbReference>
<dbReference type="InterPro" id="IPR002939">
    <property type="entry name" value="DnaJ_C"/>
</dbReference>
<dbReference type="Pfam" id="PF01556">
    <property type="entry name" value="DnaJ_C"/>
    <property type="match status" value="1"/>
</dbReference>
<dbReference type="CDD" id="cd06257">
    <property type="entry name" value="DnaJ"/>
    <property type="match status" value="1"/>
</dbReference>
<dbReference type="GO" id="GO:0051082">
    <property type="term" value="F:unfolded protein binding"/>
    <property type="evidence" value="ECO:0007669"/>
    <property type="project" value="InterPro"/>
</dbReference>
<gene>
    <name evidence="3" type="ORF">Catovirus_1_1054</name>
</gene>
<name>A0A1V0SBF8_9VIRU</name>
<dbReference type="SUPFAM" id="SSF49493">
    <property type="entry name" value="HSP40/DnaJ peptide-binding domain"/>
    <property type="match status" value="1"/>
</dbReference>
<dbReference type="InterPro" id="IPR036869">
    <property type="entry name" value="J_dom_sf"/>
</dbReference>
<evidence type="ECO:0000313" key="3">
    <source>
        <dbReference type="EMBL" id="ARF09004.1"/>
    </source>
</evidence>
<feature type="domain" description="J" evidence="2">
    <location>
        <begin position="2"/>
        <end position="66"/>
    </location>
</feature>
<dbReference type="EMBL" id="KY684083">
    <property type="protein sequence ID" value="ARF09004.1"/>
    <property type="molecule type" value="Genomic_DNA"/>
</dbReference>
<dbReference type="PANTHER" id="PTHR24078:SF553">
    <property type="entry name" value="DNAJ HOMOLOG SUBFAMILY B MEMBER 5"/>
    <property type="match status" value="1"/>
</dbReference>
<keyword evidence="1" id="KW-0143">Chaperone</keyword>
<dbReference type="Pfam" id="PF00226">
    <property type="entry name" value="DnaJ"/>
    <property type="match status" value="1"/>
</dbReference>
<protein>
    <submittedName>
        <fullName evidence="3">DnaJ domain protein</fullName>
    </submittedName>
</protein>